<dbReference type="Gene3D" id="1.10.340.50">
    <property type="match status" value="1"/>
</dbReference>
<gene>
    <name evidence="2" type="ORF">ArsFIN_56190</name>
</gene>
<organism evidence="2 3">
    <name type="scientific">Arsenophonus nasoniae</name>
    <name type="common">son-killer infecting Nasonia vitripennis</name>
    <dbReference type="NCBI Taxonomy" id="638"/>
    <lineage>
        <taxon>Bacteria</taxon>
        <taxon>Pseudomonadati</taxon>
        <taxon>Pseudomonadota</taxon>
        <taxon>Gammaproteobacteria</taxon>
        <taxon>Enterobacterales</taxon>
        <taxon>Morganellaceae</taxon>
        <taxon>Arsenophonus</taxon>
    </lineage>
</organism>
<feature type="domain" description="Primase C-terminal 1" evidence="1">
    <location>
        <begin position="171"/>
        <end position="241"/>
    </location>
</feature>
<dbReference type="AlphaFoldDB" id="A0A4P7LB39"/>
<dbReference type="Pfam" id="PF08708">
    <property type="entry name" value="PriCT_1"/>
    <property type="match status" value="1"/>
</dbReference>
<evidence type="ECO:0000313" key="2">
    <source>
        <dbReference type="EMBL" id="QBY47008.1"/>
    </source>
</evidence>
<dbReference type="Gene3D" id="1.10.1220.10">
    <property type="entry name" value="Met repressor-like"/>
    <property type="match status" value="1"/>
</dbReference>
<dbReference type="InterPro" id="IPR004322">
    <property type="entry name" value="Plasmid_replicase_bac"/>
</dbReference>
<protein>
    <submittedName>
        <fullName evidence="2">Replicase family protein</fullName>
    </submittedName>
</protein>
<keyword evidence="2" id="KW-0614">Plasmid</keyword>
<dbReference type="InterPro" id="IPR013321">
    <property type="entry name" value="Arc_rbn_hlx_hlx"/>
</dbReference>
<geneLocation type="plasmid" evidence="3">
    <name>parsfin15</name>
</geneLocation>
<dbReference type="KEGG" id="ans:ArsFIN_56190"/>
<evidence type="ECO:0000259" key="1">
    <source>
        <dbReference type="SMART" id="SM00942"/>
    </source>
</evidence>
<dbReference type="InterPro" id="IPR014820">
    <property type="entry name" value="PriCT_1"/>
</dbReference>
<sequence length="321" mass="36244">MHLNNKAIDYFNENLPRKPYCTDDFCCGVRILPQAKAMLKRYIQHNPPHSMAIFAYDLDYQGGAIGWDERGCPPFNISAMTKANTHAHGYYIVLPGVRTAPDGSMKALKYGAAVQRGIRVKLGADPNYGNLLCKNPNHADWQVTQWRHEPYTLDELADYLDLSAANAPLIESTYGLGRNCTVFEKTRKWAYRAIRRGWPAFAQWFAACFERAMAYNVQFPVPLSEPEVKAIAKSIAKWTHRRFTEKAFAEYVARTHTPEIQAARGSRNSKEVQAIKGSLSHGGGRPEGSVIVGSIEQRKPWKALGIHRATYYRRKAKGIIQ</sequence>
<dbReference type="EMBL" id="CP038627">
    <property type="protein sequence ID" value="QBY47008.1"/>
    <property type="molecule type" value="Genomic_DNA"/>
</dbReference>
<name>A0A4P7LB39_9GAMM</name>
<reference evidence="2 3" key="1">
    <citation type="submission" date="2019-03" db="EMBL/GenBank/DDBJ databases">
        <title>Long-read sequencing reveals hyperdense prophage content in a complex bacterial symbiont genome.</title>
        <authorList>
            <person name="Frost C.L."/>
            <person name="Siozios S."/>
            <person name="Nadal-Jimenez P."/>
            <person name="Brockhurst M.A."/>
            <person name="King K.C."/>
            <person name="Darby A.C."/>
            <person name="Hurst G.D.D."/>
        </authorList>
    </citation>
    <scope>NUCLEOTIDE SEQUENCE [LARGE SCALE GENOMIC DNA]</scope>
    <source>
        <strain evidence="2 3">FIN</strain>
        <plasmid evidence="3">parsfin15</plasmid>
    </source>
</reference>
<evidence type="ECO:0000313" key="3">
    <source>
        <dbReference type="Proteomes" id="UP000295134"/>
    </source>
</evidence>
<dbReference type="GO" id="GO:0043565">
    <property type="term" value="F:sequence-specific DNA binding"/>
    <property type="evidence" value="ECO:0007669"/>
    <property type="project" value="UniProtKB-ARBA"/>
</dbReference>
<dbReference type="GO" id="GO:0006355">
    <property type="term" value="P:regulation of DNA-templated transcription"/>
    <property type="evidence" value="ECO:0007669"/>
    <property type="project" value="InterPro"/>
</dbReference>
<proteinExistence type="predicted"/>
<accession>A0A4P7LB39</accession>
<dbReference type="SMART" id="SM00942">
    <property type="entry name" value="PriCT_1"/>
    <property type="match status" value="1"/>
</dbReference>
<dbReference type="Pfam" id="PF03090">
    <property type="entry name" value="Replicase"/>
    <property type="match status" value="1"/>
</dbReference>
<dbReference type="Proteomes" id="UP000295134">
    <property type="component" value="Plasmid pArsFIN15"/>
</dbReference>